<evidence type="ECO:0000313" key="3">
    <source>
        <dbReference type="Proteomes" id="UP000008553"/>
    </source>
</evidence>
<dbReference type="NCBIfam" id="TIGR01590">
    <property type="entry name" value="yir-bir-cir_Pla"/>
    <property type="match status" value="1"/>
</dbReference>
<proteinExistence type="predicted"/>
<accession>Q7RGC4</accession>
<reference evidence="2 3" key="1">
    <citation type="journal article" date="2002" name="Nature">
        <title>Genome sequence and comparative analysis of the model rodent malaria parasite Plasmodium yoelii yoelii.</title>
        <authorList>
            <person name="Carlton J.M."/>
            <person name="Angiuoli S.V."/>
            <person name="Suh B.B."/>
            <person name="Kooij T.W."/>
            <person name="Pertea M."/>
            <person name="Silva J.C."/>
            <person name="Ermolaeva M.D."/>
            <person name="Allen J.E."/>
            <person name="Selengut J.D."/>
            <person name="Koo H.L."/>
            <person name="Peterson J.D."/>
            <person name="Pop M."/>
            <person name="Kosack D.S."/>
            <person name="Shumway M.F."/>
            <person name="Bidwell S.L."/>
            <person name="Shallom S.J."/>
            <person name="van Aken S.E."/>
            <person name="Riedmuller S.B."/>
            <person name="Feldblyum T.V."/>
            <person name="Cho J.K."/>
            <person name="Quackenbush J."/>
            <person name="Sedegah M."/>
            <person name="Shoaibi A."/>
            <person name="Cummings L.M."/>
            <person name="Florens L."/>
            <person name="Yates J.R."/>
            <person name="Raine J.D."/>
            <person name="Sinden R.E."/>
            <person name="Harris M.A."/>
            <person name="Cunningham D.A."/>
            <person name="Preiser P.R."/>
            <person name="Bergman L.W."/>
            <person name="Vaidya A.B."/>
            <person name="van Lin L.H."/>
            <person name="Janse C.J."/>
            <person name="Waters A.P."/>
            <person name="Smith H.O."/>
            <person name="White O.R."/>
            <person name="Salzberg S.L."/>
            <person name="Venter J.C."/>
            <person name="Fraser C.M."/>
            <person name="Hoffman S.L."/>
            <person name="Gardner M.J."/>
            <person name="Carucci D.J."/>
        </authorList>
    </citation>
    <scope>NUCLEOTIDE SEQUENCE [LARGE SCALE GENOMIC DNA]</scope>
    <source>
        <strain evidence="2 3">17XNL</strain>
    </source>
</reference>
<dbReference type="Pfam" id="PF06022">
    <property type="entry name" value="Cir_Bir_Yir"/>
    <property type="match status" value="1"/>
</dbReference>
<dbReference type="EMBL" id="AABL01001342">
    <property type="protein sequence ID" value="EAA16282.1"/>
    <property type="molecule type" value="Genomic_DNA"/>
</dbReference>
<keyword evidence="1" id="KW-0812">Transmembrane</keyword>
<dbReference type="InterPro" id="IPR006477">
    <property type="entry name" value="Yir_bir_cir"/>
</dbReference>
<sequence length="315" mass="36742">MNKEVCDRFLSVWDAFPDTLNKGEYEFKKNNFLDGYCGSYSCDNDVEKVNAGFFYLLNKFFGSSESSYSAQNDINVVDYIIIWLSYMLNLKASTRNDNLNYFYTISINSDTIYKNPITGTPGYKSYKDLIDEKKELMDISNEKMSKLYVLFKILCNMYNELDDKSPNCNKHSGKAKEFVEKYKKIKEDPNVTEGSPYYKLLSTLSKDYDNLKNKCDSFPDLLTIEKKQNFAQSSEDTPSNSSITTRLFTVLSIFGAIGFLLGISYKVYNKELKNITFKYYFNYTYVNVNKKIVRFLTFYISIHYLDFGNDFKNKN</sequence>
<dbReference type="Proteomes" id="UP000008553">
    <property type="component" value="Unassembled WGS sequence"/>
</dbReference>
<keyword evidence="1" id="KW-1133">Transmembrane helix</keyword>
<organism evidence="2 3">
    <name type="scientific">Plasmodium yoelii yoelii</name>
    <dbReference type="NCBI Taxonomy" id="73239"/>
    <lineage>
        <taxon>Eukaryota</taxon>
        <taxon>Sar</taxon>
        <taxon>Alveolata</taxon>
        <taxon>Apicomplexa</taxon>
        <taxon>Aconoidasida</taxon>
        <taxon>Haemosporida</taxon>
        <taxon>Plasmodiidae</taxon>
        <taxon>Plasmodium</taxon>
        <taxon>Plasmodium (Vinckeia)</taxon>
    </lineage>
</organism>
<dbReference type="InParanoid" id="Q7RGC4"/>
<feature type="transmembrane region" description="Helical" evidence="1">
    <location>
        <begin position="247"/>
        <end position="268"/>
    </location>
</feature>
<protein>
    <submittedName>
        <fullName evidence="2">Yir4 protein</fullName>
    </submittedName>
</protein>
<keyword evidence="3" id="KW-1185">Reference proteome</keyword>
<gene>
    <name evidence="2" type="ORF">PY04423</name>
</gene>
<evidence type="ECO:0000256" key="1">
    <source>
        <dbReference type="SAM" id="Phobius"/>
    </source>
</evidence>
<dbReference type="PaxDb" id="73239-Q7RGC4"/>
<keyword evidence="1" id="KW-0472">Membrane</keyword>
<name>Q7RGC4_PLAYO</name>
<comment type="caution">
    <text evidence="2">The sequence shown here is derived from an EMBL/GenBank/DDBJ whole genome shotgun (WGS) entry which is preliminary data.</text>
</comment>
<dbReference type="AlphaFoldDB" id="Q7RGC4"/>
<evidence type="ECO:0000313" key="2">
    <source>
        <dbReference type="EMBL" id="EAA16282.1"/>
    </source>
</evidence>